<dbReference type="Gene3D" id="3.40.50.10330">
    <property type="entry name" value="Probable inorganic polyphosphate/atp-NAD kinase, domain 1"/>
    <property type="match status" value="1"/>
</dbReference>
<dbReference type="SUPFAM" id="SSF111331">
    <property type="entry name" value="NAD kinase/diacylglycerol kinase-like"/>
    <property type="match status" value="1"/>
</dbReference>
<dbReference type="InterPro" id="IPR005218">
    <property type="entry name" value="Diacylglycerol/lipid_kinase"/>
</dbReference>
<dbReference type="InterPro" id="IPR016064">
    <property type="entry name" value="NAD/diacylglycerol_kinase_sf"/>
</dbReference>
<dbReference type="PANTHER" id="PTHR12358:SF106">
    <property type="entry name" value="LIPID KINASE YEGS"/>
    <property type="match status" value="1"/>
</dbReference>
<comment type="cofactor">
    <cofactor evidence="1">
        <name>Mg(2+)</name>
        <dbReference type="ChEBI" id="CHEBI:18420"/>
    </cofactor>
</comment>
<evidence type="ECO:0000256" key="7">
    <source>
        <dbReference type="ARBA" id="ARBA00022840"/>
    </source>
</evidence>
<keyword evidence="7" id="KW-0067">ATP-binding</keyword>
<evidence type="ECO:0000256" key="9">
    <source>
        <dbReference type="ARBA" id="ARBA00023098"/>
    </source>
</evidence>
<evidence type="ECO:0000313" key="14">
    <source>
        <dbReference type="Proteomes" id="UP001162741"/>
    </source>
</evidence>
<dbReference type="PANTHER" id="PTHR12358">
    <property type="entry name" value="SPHINGOSINE KINASE"/>
    <property type="match status" value="1"/>
</dbReference>
<keyword evidence="10" id="KW-0594">Phospholipid biosynthesis</keyword>
<keyword evidence="6 13" id="KW-0418">Kinase</keyword>
<keyword evidence="8" id="KW-0460">Magnesium</keyword>
<dbReference type="Pfam" id="PF19279">
    <property type="entry name" value="YegS_C"/>
    <property type="match status" value="1"/>
</dbReference>
<keyword evidence="9" id="KW-0443">Lipid metabolism</keyword>
<evidence type="ECO:0000256" key="4">
    <source>
        <dbReference type="ARBA" id="ARBA00022723"/>
    </source>
</evidence>
<evidence type="ECO:0000256" key="8">
    <source>
        <dbReference type="ARBA" id="ARBA00022842"/>
    </source>
</evidence>
<evidence type="ECO:0000313" key="13">
    <source>
        <dbReference type="EMBL" id="UYQ91997.1"/>
    </source>
</evidence>
<dbReference type="InterPro" id="IPR045540">
    <property type="entry name" value="YegS/DAGK_C"/>
</dbReference>
<evidence type="ECO:0000256" key="11">
    <source>
        <dbReference type="ARBA" id="ARBA00023264"/>
    </source>
</evidence>
<evidence type="ECO:0000256" key="1">
    <source>
        <dbReference type="ARBA" id="ARBA00001946"/>
    </source>
</evidence>
<keyword evidence="11" id="KW-1208">Phospholipid metabolism</keyword>
<reference evidence="13" key="1">
    <citation type="submission" date="2022-10" db="EMBL/GenBank/DDBJ databases">
        <title>Chitinophaga sp. nov., isolated from soil.</title>
        <authorList>
            <person name="Jeon C.O."/>
        </authorList>
    </citation>
    <scope>NUCLEOTIDE SEQUENCE</scope>
    <source>
        <strain evidence="13">R8</strain>
    </source>
</reference>
<feature type="domain" description="DAGKc" evidence="12">
    <location>
        <begin position="59"/>
        <end position="128"/>
    </location>
</feature>
<sequence>MFTPDALPRNFAIYGNARAGKGAMRSILQKVCSTFEKQGILYAIFDHDLPPSLSTFTDLLVIGGDGTMNYVANHFGDIIIPISLISSGTGNDFACALQGARLGVEEQLRVAIEGRVRWLDAGICNDRIFVNGVGLGFDGRVVKAMRNGSWFSGGLAYYAKVLPLLFSYKERYLSITTDNGAFNGYYFMIAIANGSSYGGGFQVAPDADMADAMLDVVFIREITLRDRLFNLHKVRRGEHEGVPFISKVRTRGIRISSPAPLDVHLDGEYTKGKDFSIMIAPCKYRFRG</sequence>
<evidence type="ECO:0000259" key="12">
    <source>
        <dbReference type="PROSITE" id="PS50146"/>
    </source>
</evidence>
<dbReference type="Proteomes" id="UP001162741">
    <property type="component" value="Chromosome"/>
</dbReference>
<evidence type="ECO:0000256" key="3">
    <source>
        <dbReference type="ARBA" id="ARBA00022679"/>
    </source>
</evidence>
<evidence type="ECO:0000256" key="10">
    <source>
        <dbReference type="ARBA" id="ARBA00023209"/>
    </source>
</evidence>
<evidence type="ECO:0000256" key="2">
    <source>
        <dbReference type="ARBA" id="ARBA00022516"/>
    </source>
</evidence>
<organism evidence="13 14">
    <name type="scientific">Chitinophaga horti</name>
    <dbReference type="NCBI Taxonomy" id="2920382"/>
    <lineage>
        <taxon>Bacteria</taxon>
        <taxon>Pseudomonadati</taxon>
        <taxon>Bacteroidota</taxon>
        <taxon>Chitinophagia</taxon>
        <taxon>Chitinophagales</taxon>
        <taxon>Chitinophagaceae</taxon>
        <taxon>Chitinophaga</taxon>
    </lineage>
</organism>
<accession>A0ABY6J1H3</accession>
<proteinExistence type="predicted"/>
<name>A0ABY6J1H3_9BACT</name>
<dbReference type="GO" id="GO:0016301">
    <property type="term" value="F:kinase activity"/>
    <property type="evidence" value="ECO:0007669"/>
    <property type="project" value="UniProtKB-KW"/>
</dbReference>
<evidence type="ECO:0000256" key="5">
    <source>
        <dbReference type="ARBA" id="ARBA00022741"/>
    </source>
</evidence>
<keyword evidence="3" id="KW-0808">Transferase</keyword>
<dbReference type="Pfam" id="PF00781">
    <property type="entry name" value="DAGK_cat"/>
    <property type="match status" value="1"/>
</dbReference>
<keyword evidence="5" id="KW-0547">Nucleotide-binding</keyword>
<dbReference type="InterPro" id="IPR050187">
    <property type="entry name" value="Lipid_Phosphate_FormReg"/>
</dbReference>
<evidence type="ECO:0000256" key="6">
    <source>
        <dbReference type="ARBA" id="ARBA00022777"/>
    </source>
</evidence>
<keyword evidence="14" id="KW-1185">Reference proteome</keyword>
<dbReference type="NCBIfam" id="TIGR00147">
    <property type="entry name" value="YegS/Rv2252/BmrU family lipid kinase"/>
    <property type="match status" value="1"/>
</dbReference>
<dbReference type="InterPro" id="IPR001206">
    <property type="entry name" value="Diacylglycerol_kinase_cat_dom"/>
</dbReference>
<keyword evidence="4" id="KW-0479">Metal-binding</keyword>
<keyword evidence="2" id="KW-0444">Lipid biosynthesis</keyword>
<dbReference type="InterPro" id="IPR017438">
    <property type="entry name" value="ATP-NAD_kinase_N"/>
</dbReference>
<dbReference type="PROSITE" id="PS50146">
    <property type="entry name" value="DAGK"/>
    <property type="match status" value="1"/>
</dbReference>
<dbReference type="RefSeq" id="WP_264280335.1">
    <property type="nucleotide sequence ID" value="NZ_CP107006.1"/>
</dbReference>
<gene>
    <name evidence="13" type="ORF">MKQ68_18080</name>
</gene>
<dbReference type="EMBL" id="CP107006">
    <property type="protein sequence ID" value="UYQ91997.1"/>
    <property type="molecule type" value="Genomic_DNA"/>
</dbReference>
<dbReference type="Gene3D" id="2.60.200.40">
    <property type="match status" value="1"/>
</dbReference>
<protein>
    <submittedName>
        <fullName evidence="13">YegS/Rv2252/BmrU family lipid kinase</fullName>
    </submittedName>
</protein>